<keyword evidence="3" id="KW-1185">Reference proteome</keyword>
<reference evidence="2 3" key="1">
    <citation type="submission" date="2018-05" db="EMBL/GenBank/DDBJ databases">
        <title>Flavobacterium sp. strain IMCC34759, incomplete genome.</title>
        <authorList>
            <person name="Joung Y."/>
            <person name="Cho J."/>
        </authorList>
    </citation>
    <scope>NUCLEOTIDE SEQUENCE [LARGE SCALE GENOMIC DNA]</scope>
    <source>
        <strain evidence="2 3">IMCC34759</strain>
    </source>
</reference>
<gene>
    <name evidence="2" type="ORF">DMB65_16300</name>
</gene>
<organism evidence="2 3">
    <name type="scientific">Flavobacterium cheongpyeongense</name>
    <dbReference type="NCBI Taxonomy" id="2212651"/>
    <lineage>
        <taxon>Bacteria</taxon>
        <taxon>Pseudomonadati</taxon>
        <taxon>Bacteroidota</taxon>
        <taxon>Flavobacteriia</taxon>
        <taxon>Flavobacteriales</taxon>
        <taxon>Flavobacteriaceae</taxon>
        <taxon>Flavobacterium</taxon>
    </lineage>
</organism>
<sequence length="96" mass="11608">MNYVYILHSAKLSRFYTGFTADFDTRLDFHLNSEQERKFTYKADDWIVFLKIECESKTQALAIEKHIKDMKSKIYIENLLRYPEVINKLLEKYKDC</sequence>
<feature type="domain" description="GIY-YIG" evidence="1">
    <location>
        <begin position="1"/>
        <end position="77"/>
    </location>
</feature>
<accession>A0A2V4BKU0</accession>
<dbReference type="Pfam" id="PF01541">
    <property type="entry name" value="GIY-YIG"/>
    <property type="match status" value="1"/>
</dbReference>
<dbReference type="AlphaFoldDB" id="A0A2V4BKU0"/>
<dbReference type="Proteomes" id="UP000247903">
    <property type="component" value="Unassembled WGS sequence"/>
</dbReference>
<dbReference type="RefSeq" id="WP_110307696.1">
    <property type="nucleotide sequence ID" value="NZ_QJHK01000016.1"/>
</dbReference>
<dbReference type="InterPro" id="IPR000305">
    <property type="entry name" value="GIY-YIG_endonuc"/>
</dbReference>
<evidence type="ECO:0000313" key="2">
    <source>
        <dbReference type="EMBL" id="PXY39595.1"/>
    </source>
</evidence>
<dbReference type="OrthoDB" id="1495241at2"/>
<evidence type="ECO:0000313" key="3">
    <source>
        <dbReference type="Proteomes" id="UP000247903"/>
    </source>
</evidence>
<evidence type="ECO:0000259" key="1">
    <source>
        <dbReference type="PROSITE" id="PS50164"/>
    </source>
</evidence>
<dbReference type="EMBL" id="QJHK01000016">
    <property type="protein sequence ID" value="PXY39595.1"/>
    <property type="molecule type" value="Genomic_DNA"/>
</dbReference>
<proteinExistence type="predicted"/>
<dbReference type="SUPFAM" id="SSF82771">
    <property type="entry name" value="GIY-YIG endonuclease"/>
    <property type="match status" value="1"/>
</dbReference>
<dbReference type="PROSITE" id="PS50164">
    <property type="entry name" value="GIY_YIG"/>
    <property type="match status" value="1"/>
</dbReference>
<dbReference type="Gene3D" id="3.40.1440.10">
    <property type="entry name" value="GIY-YIG endonuclease"/>
    <property type="match status" value="1"/>
</dbReference>
<dbReference type="InterPro" id="IPR035901">
    <property type="entry name" value="GIY-YIG_endonuc_sf"/>
</dbReference>
<name>A0A2V4BKU0_9FLAO</name>
<comment type="caution">
    <text evidence="2">The sequence shown here is derived from an EMBL/GenBank/DDBJ whole genome shotgun (WGS) entry which is preliminary data.</text>
</comment>
<dbReference type="CDD" id="cd10449">
    <property type="entry name" value="GIY-YIG_SLX1_like"/>
    <property type="match status" value="1"/>
</dbReference>
<protein>
    <submittedName>
        <fullName evidence="2">Excinuclease ABC subunit C</fullName>
    </submittedName>
</protein>